<protein>
    <submittedName>
        <fullName evidence="4">Enoyl-(Acyl-carrier-protein) reductase (NADH)</fullName>
        <ecNumber evidence="4">1.3.1.9</ecNumber>
    </submittedName>
</protein>
<dbReference type="RefSeq" id="WP_090749060.1">
    <property type="nucleotide sequence ID" value="NZ_CZQA01000009.1"/>
</dbReference>
<dbReference type="PRINTS" id="PR00081">
    <property type="entry name" value="GDHRDH"/>
</dbReference>
<keyword evidence="5" id="KW-1185">Reference proteome</keyword>
<dbReference type="InterPro" id="IPR002347">
    <property type="entry name" value="SDR_fam"/>
</dbReference>
<dbReference type="InterPro" id="IPR036291">
    <property type="entry name" value="NAD(P)-bd_dom_sf"/>
</dbReference>
<feature type="domain" description="Ketoreductase" evidence="3">
    <location>
        <begin position="11"/>
        <end position="199"/>
    </location>
</feature>
<dbReference type="STRING" id="1742972.COMA1_30091"/>
<dbReference type="PANTHER" id="PTHR43639">
    <property type="entry name" value="OXIDOREDUCTASE, SHORT-CHAIN DEHYDROGENASE/REDUCTASE FAMILY (AFU_ORTHOLOGUE AFUA_5G02870)"/>
    <property type="match status" value="1"/>
</dbReference>
<organism evidence="4 5">
    <name type="scientific">Candidatus Nitrospira nitrosa</name>
    <dbReference type="NCBI Taxonomy" id="1742972"/>
    <lineage>
        <taxon>Bacteria</taxon>
        <taxon>Pseudomonadati</taxon>
        <taxon>Nitrospirota</taxon>
        <taxon>Nitrospiria</taxon>
        <taxon>Nitrospirales</taxon>
        <taxon>Nitrospiraceae</taxon>
        <taxon>Nitrospira</taxon>
    </lineage>
</organism>
<evidence type="ECO:0000313" key="5">
    <source>
        <dbReference type="Proteomes" id="UP000199032"/>
    </source>
</evidence>
<sequence length="254" mass="26934">MTNSLYSLQGKNILVTGGTRGIGRAISLHFARAGAMVVANYVRGQKAADSLLALAQQERLRLILCRGDLTIENGLHNLEQCVTGLGGGLHGLVHCAATGVHKPFDELTLRHYDWTFSLNVRSFFDLIKRLRARFLSEASIVAVSSHGASRVVPAYSIVGASKGALEALSRHLAVELAPRGIRVNVIVPGAVATEAWASMPDSQARLAELANRSPLGRLVTAEEVAQAAHFLCSDAARSIIGQTLIVDGGASLPV</sequence>
<keyword evidence="2 4" id="KW-0560">Oxidoreductase</keyword>
<dbReference type="EMBL" id="CZQA01000009">
    <property type="protein sequence ID" value="CUS36502.1"/>
    <property type="molecule type" value="Genomic_DNA"/>
</dbReference>
<accession>A0A0S4LKN4</accession>
<evidence type="ECO:0000313" key="4">
    <source>
        <dbReference type="EMBL" id="CUS36502.1"/>
    </source>
</evidence>
<comment type="similarity">
    <text evidence="1">Belongs to the short-chain dehydrogenases/reductases (SDR) family.</text>
</comment>
<dbReference type="EC" id="1.3.1.9" evidence="4"/>
<dbReference type="FunFam" id="3.40.50.720:FF:000084">
    <property type="entry name" value="Short-chain dehydrogenase reductase"/>
    <property type="match status" value="1"/>
</dbReference>
<dbReference type="PANTHER" id="PTHR43639:SF1">
    <property type="entry name" value="SHORT-CHAIN DEHYDROGENASE_REDUCTASE FAMILY PROTEIN"/>
    <property type="match status" value="1"/>
</dbReference>
<proteinExistence type="inferred from homology"/>
<dbReference type="SMART" id="SM00822">
    <property type="entry name" value="PKS_KR"/>
    <property type="match status" value="1"/>
</dbReference>
<dbReference type="OrthoDB" id="125587at2"/>
<evidence type="ECO:0000259" key="3">
    <source>
        <dbReference type="SMART" id="SM00822"/>
    </source>
</evidence>
<dbReference type="GO" id="GO:0004318">
    <property type="term" value="F:enoyl-[acyl-carrier-protein] reductase (NADH) activity"/>
    <property type="evidence" value="ECO:0007669"/>
    <property type="project" value="UniProtKB-EC"/>
</dbReference>
<reference evidence="4 5" key="1">
    <citation type="submission" date="2015-10" db="EMBL/GenBank/DDBJ databases">
        <authorList>
            <person name="Gilbert D.G."/>
        </authorList>
    </citation>
    <scope>NUCLEOTIDE SEQUENCE [LARGE SCALE GENOMIC DNA]</scope>
    <source>
        <strain evidence="4">COMA1</strain>
    </source>
</reference>
<dbReference type="Gene3D" id="3.40.50.720">
    <property type="entry name" value="NAD(P)-binding Rossmann-like Domain"/>
    <property type="match status" value="1"/>
</dbReference>
<dbReference type="AlphaFoldDB" id="A0A0S4LKN4"/>
<evidence type="ECO:0000256" key="1">
    <source>
        <dbReference type="ARBA" id="ARBA00006484"/>
    </source>
</evidence>
<evidence type="ECO:0000256" key="2">
    <source>
        <dbReference type="ARBA" id="ARBA00023002"/>
    </source>
</evidence>
<name>A0A0S4LKN4_9BACT</name>
<dbReference type="InterPro" id="IPR057326">
    <property type="entry name" value="KR_dom"/>
</dbReference>
<dbReference type="SUPFAM" id="SSF51735">
    <property type="entry name" value="NAD(P)-binding Rossmann-fold domains"/>
    <property type="match status" value="1"/>
</dbReference>
<dbReference type="Pfam" id="PF13561">
    <property type="entry name" value="adh_short_C2"/>
    <property type="match status" value="1"/>
</dbReference>
<dbReference type="Proteomes" id="UP000199032">
    <property type="component" value="Unassembled WGS sequence"/>
</dbReference>
<gene>
    <name evidence="4" type="ORF">COMA1_30091</name>
</gene>